<dbReference type="PANTHER" id="PTHR34216">
    <property type="match status" value="1"/>
</dbReference>
<name>A0A1C3N1W2_9ACTN</name>
<dbReference type="Gene3D" id="3.20.20.370">
    <property type="entry name" value="Glycoside hydrolase/deacetylase"/>
    <property type="match status" value="1"/>
</dbReference>
<feature type="domain" description="NodB homology" evidence="3">
    <location>
        <begin position="45"/>
        <end position="222"/>
    </location>
</feature>
<protein>
    <submittedName>
        <fullName evidence="4">Polysaccharide deacetylase</fullName>
    </submittedName>
</protein>
<dbReference type="CDD" id="cd10918">
    <property type="entry name" value="CE4_NodB_like_5s_6s"/>
    <property type="match status" value="1"/>
</dbReference>
<dbReference type="AlphaFoldDB" id="A0A1C3N1W2"/>
<dbReference type="InterPro" id="IPR051398">
    <property type="entry name" value="Polysacch_Deacetylase"/>
</dbReference>
<dbReference type="SUPFAM" id="SSF88713">
    <property type="entry name" value="Glycoside hydrolase/deacetylase"/>
    <property type="match status" value="1"/>
</dbReference>
<dbReference type="RefSeq" id="WP_091589625.1">
    <property type="nucleotide sequence ID" value="NZ_JBHRWG010000003.1"/>
</dbReference>
<dbReference type="GO" id="GO:0005576">
    <property type="term" value="C:extracellular region"/>
    <property type="evidence" value="ECO:0007669"/>
    <property type="project" value="UniProtKB-SubCell"/>
</dbReference>
<dbReference type="OrthoDB" id="9763050at2"/>
<organism evidence="4 5">
    <name type="scientific">Micromonospora krabiensis</name>
    <dbReference type="NCBI Taxonomy" id="307121"/>
    <lineage>
        <taxon>Bacteria</taxon>
        <taxon>Bacillati</taxon>
        <taxon>Actinomycetota</taxon>
        <taxon>Actinomycetes</taxon>
        <taxon>Micromonosporales</taxon>
        <taxon>Micromonosporaceae</taxon>
        <taxon>Micromonospora</taxon>
    </lineage>
</organism>
<dbReference type="EMBL" id="LT598496">
    <property type="protein sequence ID" value="SBV26548.1"/>
    <property type="molecule type" value="Genomic_DNA"/>
</dbReference>
<sequence>MTSHVLNICFHGIGEPGRELEPGEDRYWVTHDQFLAILDEVAAWPAVRISFDDGNDSDLRIGLPALRDRNLTADFFVLAGRLGEPGSLDADGVRELRRNGMTIGTHGLAHRSWRGMDRATVQDELVVARDRLVAATGGAPVDLAACPLGRYDRRLLAQLRHLGYTRVFTSDRRAAHAAAWLQPRFSVRRADTPASLRAEVLTRPGPLRRGRLAATGIAKRLR</sequence>
<accession>A0A1C3N1W2</accession>
<keyword evidence="2" id="KW-0732">Signal</keyword>
<keyword evidence="5" id="KW-1185">Reference proteome</keyword>
<evidence type="ECO:0000256" key="2">
    <source>
        <dbReference type="ARBA" id="ARBA00022729"/>
    </source>
</evidence>
<evidence type="ECO:0000313" key="4">
    <source>
        <dbReference type="EMBL" id="SBV26548.1"/>
    </source>
</evidence>
<dbReference type="STRING" id="307121.GA0070620_2042"/>
<dbReference type="PANTHER" id="PTHR34216:SF3">
    <property type="entry name" value="POLY-BETA-1,6-N-ACETYL-D-GLUCOSAMINE N-DEACETYLASE"/>
    <property type="match status" value="1"/>
</dbReference>
<proteinExistence type="predicted"/>
<dbReference type="GO" id="GO:0016810">
    <property type="term" value="F:hydrolase activity, acting on carbon-nitrogen (but not peptide) bonds"/>
    <property type="evidence" value="ECO:0007669"/>
    <property type="project" value="InterPro"/>
</dbReference>
<evidence type="ECO:0000256" key="1">
    <source>
        <dbReference type="ARBA" id="ARBA00004613"/>
    </source>
</evidence>
<evidence type="ECO:0000259" key="3">
    <source>
        <dbReference type="PROSITE" id="PS51677"/>
    </source>
</evidence>
<dbReference type="InterPro" id="IPR011330">
    <property type="entry name" value="Glyco_hydro/deAcase_b/a-brl"/>
</dbReference>
<dbReference type="Pfam" id="PF01522">
    <property type="entry name" value="Polysacc_deac_1"/>
    <property type="match status" value="1"/>
</dbReference>
<dbReference type="InterPro" id="IPR002509">
    <property type="entry name" value="NODB_dom"/>
</dbReference>
<reference evidence="5" key="1">
    <citation type="submission" date="2016-06" db="EMBL/GenBank/DDBJ databases">
        <authorList>
            <person name="Varghese N."/>
        </authorList>
    </citation>
    <scope>NUCLEOTIDE SEQUENCE [LARGE SCALE GENOMIC DNA]</scope>
    <source>
        <strain evidence="5">DSM 45344</strain>
    </source>
</reference>
<gene>
    <name evidence="4" type="ORF">GA0070620_2042</name>
</gene>
<dbReference type="GO" id="GO:0005975">
    <property type="term" value="P:carbohydrate metabolic process"/>
    <property type="evidence" value="ECO:0007669"/>
    <property type="project" value="InterPro"/>
</dbReference>
<dbReference type="PROSITE" id="PS51677">
    <property type="entry name" value="NODB"/>
    <property type="match status" value="1"/>
</dbReference>
<dbReference type="Proteomes" id="UP000199393">
    <property type="component" value="Chromosome I"/>
</dbReference>
<comment type="subcellular location">
    <subcellularLocation>
        <location evidence="1">Secreted</location>
    </subcellularLocation>
</comment>
<evidence type="ECO:0000313" key="5">
    <source>
        <dbReference type="Proteomes" id="UP000199393"/>
    </source>
</evidence>